<reference evidence="1" key="1">
    <citation type="submission" date="2020-09" db="EMBL/GenBank/DDBJ databases">
        <title>Whole genome shotgun sequence of Streptomyces xanthophaeus NBRC 12829.</title>
        <authorList>
            <person name="Komaki H."/>
            <person name="Tamura T."/>
        </authorList>
    </citation>
    <scope>NUCLEOTIDE SEQUENCE</scope>
    <source>
        <strain evidence="1">NBRC 12829</strain>
    </source>
</reference>
<protein>
    <recommendedName>
        <fullName evidence="3">Leucine rich repeat variant</fullName>
    </recommendedName>
</protein>
<dbReference type="OrthoDB" id="3288771at2"/>
<dbReference type="InterPro" id="IPR016024">
    <property type="entry name" value="ARM-type_fold"/>
</dbReference>
<dbReference type="RefSeq" id="WP_157853075.1">
    <property type="nucleotide sequence ID" value="NZ_BNEE01000006.1"/>
</dbReference>
<sequence length="312" mass="33885">MKITIYSWSISLRFMNPDYELSALAVQEELPADLLRRLLRHPQARRATALHRRDLTTESIEEIIGLGSARSLAANSSLPSEVRLRLAEHPESSVRGAVAASLTDAPPGLLARLAEDQDSLVRMFLAMNDHLPPELLTVLAGDPDANVRQWVVQHRRDTPEAVRRALLTDPDPNVRNAAASTYTPPADLLPVLLADPHTRAATVRHTGPSPELAADPDSCVRKAVAAHPDLSAELRDVLAQDPDPFVRNAIAARADTPPAVRESLVATLATDDPLTDWFLSFQRNTHACPPPAPAPPSLTREQAEALLARAGL</sequence>
<evidence type="ECO:0000313" key="1">
    <source>
        <dbReference type="EMBL" id="GHI84965.1"/>
    </source>
</evidence>
<dbReference type="EMBL" id="BNEE01000006">
    <property type="protein sequence ID" value="GHI84965.1"/>
    <property type="molecule type" value="Genomic_DNA"/>
</dbReference>
<dbReference type="Pfam" id="PF01816">
    <property type="entry name" value="LRV"/>
    <property type="match status" value="1"/>
</dbReference>
<dbReference type="InterPro" id="IPR011989">
    <property type="entry name" value="ARM-like"/>
</dbReference>
<gene>
    <name evidence="1" type="ORF">Sxan_23290</name>
</gene>
<keyword evidence="2" id="KW-1185">Reference proteome</keyword>
<dbReference type="Gene3D" id="1.25.10.10">
    <property type="entry name" value="Leucine-rich Repeat Variant"/>
    <property type="match status" value="1"/>
</dbReference>
<name>A0A919LBX8_9ACTN</name>
<accession>A0A919LBX8</accession>
<dbReference type="SUPFAM" id="SSF48371">
    <property type="entry name" value="ARM repeat"/>
    <property type="match status" value="1"/>
</dbReference>
<dbReference type="InterPro" id="IPR004830">
    <property type="entry name" value="LRR_variant"/>
</dbReference>
<organism evidence="1 2">
    <name type="scientific">Streptomyces xanthophaeus</name>
    <dbReference type="NCBI Taxonomy" id="67385"/>
    <lineage>
        <taxon>Bacteria</taxon>
        <taxon>Bacillati</taxon>
        <taxon>Actinomycetota</taxon>
        <taxon>Actinomycetes</taxon>
        <taxon>Kitasatosporales</taxon>
        <taxon>Streptomycetaceae</taxon>
        <taxon>Streptomyces</taxon>
    </lineage>
</organism>
<evidence type="ECO:0008006" key="3">
    <source>
        <dbReference type="Google" id="ProtNLM"/>
    </source>
</evidence>
<dbReference type="AlphaFoldDB" id="A0A919LBX8"/>
<proteinExistence type="predicted"/>
<dbReference type="Proteomes" id="UP000600026">
    <property type="component" value="Unassembled WGS sequence"/>
</dbReference>
<comment type="caution">
    <text evidence="1">The sequence shown here is derived from an EMBL/GenBank/DDBJ whole genome shotgun (WGS) entry which is preliminary data.</text>
</comment>
<evidence type="ECO:0000313" key="2">
    <source>
        <dbReference type="Proteomes" id="UP000600026"/>
    </source>
</evidence>